<organism evidence="9 10">
    <name type="scientific">Psychroflexus maritimus</name>
    <dbReference type="NCBI Taxonomy" id="2714865"/>
    <lineage>
        <taxon>Bacteria</taxon>
        <taxon>Pseudomonadati</taxon>
        <taxon>Bacteroidota</taxon>
        <taxon>Flavobacteriia</taxon>
        <taxon>Flavobacteriales</taxon>
        <taxon>Flavobacteriaceae</taxon>
        <taxon>Psychroflexus</taxon>
    </lineage>
</organism>
<evidence type="ECO:0000256" key="8">
    <source>
        <dbReference type="SAM" id="Phobius"/>
    </source>
</evidence>
<evidence type="ECO:0000313" key="10">
    <source>
        <dbReference type="Proteomes" id="UP000643701"/>
    </source>
</evidence>
<keyword evidence="10" id="KW-1185">Reference proteome</keyword>
<feature type="transmembrane region" description="Helical" evidence="8">
    <location>
        <begin position="197"/>
        <end position="221"/>
    </location>
</feature>
<evidence type="ECO:0000256" key="3">
    <source>
        <dbReference type="ARBA" id="ARBA00022475"/>
    </source>
</evidence>
<feature type="transmembrane region" description="Helical" evidence="8">
    <location>
        <begin position="424"/>
        <end position="443"/>
    </location>
</feature>
<feature type="transmembrane region" description="Helical" evidence="8">
    <location>
        <begin position="546"/>
        <end position="567"/>
    </location>
</feature>
<name>A0A967E2G2_9FLAO</name>
<dbReference type="PANTHER" id="PTHR32024:SF1">
    <property type="entry name" value="KTR SYSTEM POTASSIUM UPTAKE PROTEIN B"/>
    <property type="match status" value="1"/>
</dbReference>
<feature type="transmembrane region" description="Helical" evidence="8">
    <location>
        <begin position="12"/>
        <end position="32"/>
    </location>
</feature>
<keyword evidence="7 8" id="KW-0472">Membrane</keyword>
<dbReference type="PANTHER" id="PTHR32024">
    <property type="entry name" value="TRK SYSTEM POTASSIUM UPTAKE PROTEIN TRKG-RELATED"/>
    <property type="match status" value="1"/>
</dbReference>
<feature type="transmembrane region" description="Helical" evidence="8">
    <location>
        <begin position="283"/>
        <end position="303"/>
    </location>
</feature>
<dbReference type="GO" id="GO:0030001">
    <property type="term" value="P:metal ion transport"/>
    <property type="evidence" value="ECO:0007669"/>
    <property type="project" value="UniProtKB-ARBA"/>
</dbReference>
<dbReference type="AlphaFoldDB" id="A0A967E2G2"/>
<protein>
    <submittedName>
        <fullName evidence="9">ATPase</fullName>
    </submittedName>
</protein>
<dbReference type="EMBL" id="JAANAS010000041">
    <property type="protein sequence ID" value="NGZ89734.1"/>
    <property type="molecule type" value="Genomic_DNA"/>
</dbReference>
<keyword evidence="4 8" id="KW-0812">Transmembrane</keyword>
<evidence type="ECO:0000256" key="6">
    <source>
        <dbReference type="ARBA" id="ARBA00023065"/>
    </source>
</evidence>
<dbReference type="GO" id="GO:0008324">
    <property type="term" value="F:monoatomic cation transmembrane transporter activity"/>
    <property type="evidence" value="ECO:0007669"/>
    <property type="project" value="InterPro"/>
</dbReference>
<evidence type="ECO:0000256" key="4">
    <source>
        <dbReference type="ARBA" id="ARBA00022692"/>
    </source>
</evidence>
<feature type="transmembrane region" description="Helical" evidence="8">
    <location>
        <begin position="73"/>
        <end position="91"/>
    </location>
</feature>
<evidence type="ECO:0000256" key="5">
    <source>
        <dbReference type="ARBA" id="ARBA00022989"/>
    </source>
</evidence>
<feature type="transmembrane region" description="Helical" evidence="8">
    <location>
        <begin position="138"/>
        <end position="157"/>
    </location>
</feature>
<gene>
    <name evidence="9" type="ORF">G7034_05655</name>
</gene>
<keyword evidence="2" id="KW-0813">Transport</keyword>
<sequence length="585" mass="65784">MKSKEEFIQFLERFAFLMSLFGLLGIISDFGFEQSPRIISLLALFYVSVLIVNVFATIGRYFIPEKRQRKKAIVFDTLALIFSIWVIYHHFDQVEKYNFFAVFYDDIWLRVAVVLSFIRDFSELRFNYKTSFLNPAQLFISSFILIILVGSVLLMLPTATHEGISFIDALFTATSAVCVTGLIVVDTATYFTEIGQSIIMVLIQLGGLGILTFASYFSYFFKGNDTYQNQMVLTDVTSSNKIGEVFSTLKNILLITFIIEGISAILIFFSINPSDFNSISEQLFFSIFHAISAFCNAGFSTLSNSLYEVEFRYNYGFQLIVAFTFIIGGLGFPIVANIYAYSKYMGIRVFSKFKSKEYYKPWVLNLNSRITLITTFAISSLGFVLFYLMEANNTLAEHNEFGKIVVSFFNATTPRTAGFNSVDFSSLNFSSIMLIFLLMWIGASPASTGGGIKTSTFAIATLNIFSIARGKNKIEIFRREIADISVRRAFAIISLSLIAIGFSVILLSITDSEKDLLSIAFECFSAYSTVGLSLGITGELSELGKLIVTVLMFVGRVTLLTVIIAFFKKVKEINYRYPTEEITMN</sequence>
<keyword evidence="3" id="KW-1003">Cell membrane</keyword>
<dbReference type="Pfam" id="PF02386">
    <property type="entry name" value="TrkH"/>
    <property type="match status" value="1"/>
</dbReference>
<proteinExistence type="predicted"/>
<accession>A0A967E2G2</accession>
<evidence type="ECO:0000256" key="7">
    <source>
        <dbReference type="ARBA" id="ARBA00023136"/>
    </source>
</evidence>
<feature type="transmembrane region" description="Helical" evidence="8">
    <location>
        <begin position="315"/>
        <end position="341"/>
    </location>
</feature>
<keyword evidence="5 8" id="KW-1133">Transmembrane helix</keyword>
<evidence type="ECO:0000256" key="2">
    <source>
        <dbReference type="ARBA" id="ARBA00022448"/>
    </source>
</evidence>
<feature type="transmembrane region" description="Helical" evidence="8">
    <location>
        <begin position="163"/>
        <end position="185"/>
    </location>
</feature>
<feature type="transmembrane region" description="Helical" evidence="8">
    <location>
        <begin position="488"/>
        <end position="509"/>
    </location>
</feature>
<feature type="transmembrane region" description="Helical" evidence="8">
    <location>
        <begin position="38"/>
        <end position="61"/>
    </location>
</feature>
<dbReference type="InterPro" id="IPR003445">
    <property type="entry name" value="Cat_transpt"/>
</dbReference>
<evidence type="ECO:0000313" key="9">
    <source>
        <dbReference type="EMBL" id="NGZ89734.1"/>
    </source>
</evidence>
<comment type="caution">
    <text evidence="9">The sequence shown here is derived from an EMBL/GenBank/DDBJ whole genome shotgun (WGS) entry which is preliminary data.</text>
</comment>
<dbReference type="GO" id="GO:0005886">
    <property type="term" value="C:plasma membrane"/>
    <property type="evidence" value="ECO:0007669"/>
    <property type="project" value="UniProtKB-SubCell"/>
</dbReference>
<comment type="subcellular location">
    <subcellularLocation>
        <location evidence="1">Cell membrane</location>
        <topology evidence="1">Multi-pass membrane protein</topology>
    </subcellularLocation>
</comment>
<keyword evidence="6" id="KW-0406">Ion transport</keyword>
<dbReference type="Proteomes" id="UP000643701">
    <property type="component" value="Unassembled WGS sequence"/>
</dbReference>
<feature type="transmembrane region" description="Helical" evidence="8">
    <location>
        <begin position="362"/>
        <end position="389"/>
    </location>
</feature>
<feature type="transmembrane region" description="Helical" evidence="8">
    <location>
        <begin position="252"/>
        <end position="271"/>
    </location>
</feature>
<evidence type="ECO:0000256" key="1">
    <source>
        <dbReference type="ARBA" id="ARBA00004651"/>
    </source>
</evidence>
<feature type="transmembrane region" description="Helical" evidence="8">
    <location>
        <begin position="450"/>
        <end position="468"/>
    </location>
</feature>
<reference evidence="9" key="1">
    <citation type="submission" date="2020-03" db="EMBL/GenBank/DDBJ databases">
        <title>Psychroflexus Maritimus sp. nov., isolate from marine sediment.</title>
        <authorList>
            <person name="Zhong Y.-L."/>
        </authorList>
    </citation>
    <scope>NUCLEOTIDE SEQUENCE</scope>
    <source>
        <strain evidence="9">C1</strain>
    </source>
</reference>
<dbReference type="RefSeq" id="WP_166399997.1">
    <property type="nucleotide sequence ID" value="NZ_JAANAS010000041.1"/>
</dbReference>